<evidence type="ECO:0000256" key="3">
    <source>
        <dbReference type="ARBA" id="ARBA00022475"/>
    </source>
</evidence>
<dbReference type="GeneID" id="106161742"/>
<name>A0A1S3I8M7_LINAN</name>
<gene>
    <name evidence="9" type="primary">LOC106161742</name>
</gene>
<dbReference type="RefSeq" id="XP_013394221.1">
    <property type="nucleotide sequence ID" value="XM_013538767.1"/>
</dbReference>
<dbReference type="GO" id="GO:0000139">
    <property type="term" value="C:Golgi membrane"/>
    <property type="evidence" value="ECO:0007669"/>
    <property type="project" value="UniProtKB-SubCell"/>
</dbReference>
<keyword evidence="8" id="KW-1185">Reference proteome</keyword>
<dbReference type="STRING" id="7574.A0A1S3I8M7"/>
<organism evidence="8 9">
    <name type="scientific">Lingula anatina</name>
    <name type="common">Brachiopod</name>
    <name type="synonym">Lingula unguis</name>
    <dbReference type="NCBI Taxonomy" id="7574"/>
    <lineage>
        <taxon>Eukaryota</taxon>
        <taxon>Metazoa</taxon>
        <taxon>Spiralia</taxon>
        <taxon>Lophotrochozoa</taxon>
        <taxon>Brachiopoda</taxon>
        <taxon>Linguliformea</taxon>
        <taxon>Lingulata</taxon>
        <taxon>Lingulida</taxon>
        <taxon>Linguloidea</taxon>
        <taxon>Lingulidae</taxon>
        <taxon>Lingula</taxon>
    </lineage>
</organism>
<dbReference type="PANTHER" id="PTHR10844:SF19">
    <property type="entry name" value="CAVEOLIN-2"/>
    <property type="match status" value="1"/>
</dbReference>
<dbReference type="AlphaFoldDB" id="A0A1S3I8M7"/>
<dbReference type="InParanoid" id="A0A1S3I8M7"/>
<comment type="function">
    <text evidence="6">May act as a scaffolding protein within caveolar membranes. Interacts directly with G-protein alpha subunits and can functionally regulate their activity.</text>
</comment>
<protein>
    <recommendedName>
        <fullName evidence="6">Caveolin</fullName>
    </recommendedName>
</protein>
<keyword evidence="5 6" id="KW-0472">Membrane</keyword>
<sequence length="138" mass="15459">MSDKKADEAANESSIPLTVGGEETKLEEPHQDVNIDLFDRDPNLLNDNCKVFHGAKLWCYRIFSLVLGLPLACCWGVYFACLSFCNIWCWIPALKAYDIEMGCVRRAWSTYLGAIVAPCFEAVGKILSGIRVTHINQN</sequence>
<proteinExistence type="inferred from homology"/>
<dbReference type="Proteomes" id="UP000085678">
    <property type="component" value="Unplaced"/>
</dbReference>
<evidence type="ECO:0000256" key="1">
    <source>
        <dbReference type="ARBA" id="ARBA00004202"/>
    </source>
</evidence>
<comment type="similarity">
    <text evidence="2 6">Belongs to the caveolin family.</text>
</comment>
<dbReference type="OrthoDB" id="5917823at2759"/>
<evidence type="ECO:0000256" key="6">
    <source>
        <dbReference type="RuleBase" id="RU000680"/>
    </source>
</evidence>
<dbReference type="GO" id="GO:0070836">
    <property type="term" value="P:caveola assembly"/>
    <property type="evidence" value="ECO:0007669"/>
    <property type="project" value="InterPro"/>
</dbReference>
<comment type="subcellular location">
    <subcellularLocation>
        <location evidence="1 6">Cell membrane</location>
        <topology evidence="1 6">Peripheral membrane protein</topology>
    </subcellularLocation>
    <subcellularLocation>
        <location evidence="6">Golgi apparatus membrane</location>
        <topology evidence="6">Peripheral membrane protein</topology>
    </subcellularLocation>
    <subcellularLocation>
        <location evidence="6">Membrane</location>
        <location evidence="6">Caveola</location>
        <topology evidence="6">Peripheral membrane protein</topology>
    </subcellularLocation>
</comment>
<keyword evidence="7" id="KW-1133">Transmembrane helix</keyword>
<accession>A0A1S3I8M7</accession>
<dbReference type="GO" id="GO:0060090">
    <property type="term" value="F:molecular adaptor activity"/>
    <property type="evidence" value="ECO:0007669"/>
    <property type="project" value="TreeGrafter"/>
</dbReference>
<dbReference type="InterPro" id="IPR001612">
    <property type="entry name" value="Caveolin"/>
</dbReference>
<dbReference type="PANTHER" id="PTHR10844">
    <property type="entry name" value="CAVEOLIN"/>
    <property type="match status" value="1"/>
</dbReference>
<evidence type="ECO:0000313" key="9">
    <source>
        <dbReference type="RefSeq" id="XP_013394221.1"/>
    </source>
</evidence>
<dbReference type="Pfam" id="PF01146">
    <property type="entry name" value="Caveolin"/>
    <property type="match status" value="1"/>
</dbReference>
<evidence type="ECO:0000256" key="2">
    <source>
        <dbReference type="ARBA" id="ARBA00010988"/>
    </source>
</evidence>
<evidence type="ECO:0000256" key="5">
    <source>
        <dbReference type="ARBA" id="ARBA00023136"/>
    </source>
</evidence>
<keyword evidence="7" id="KW-0812">Transmembrane</keyword>
<evidence type="ECO:0000256" key="7">
    <source>
        <dbReference type="SAM" id="Phobius"/>
    </source>
</evidence>
<keyword evidence="3 6" id="KW-1003">Cell membrane</keyword>
<evidence type="ECO:0000256" key="4">
    <source>
        <dbReference type="ARBA" id="ARBA00023034"/>
    </source>
</evidence>
<dbReference type="KEGG" id="lak:106161742"/>
<dbReference type="GO" id="GO:0005901">
    <property type="term" value="C:caveola"/>
    <property type="evidence" value="ECO:0007669"/>
    <property type="project" value="UniProtKB-SubCell"/>
</dbReference>
<keyword evidence="4 6" id="KW-0333">Golgi apparatus</keyword>
<reference evidence="9" key="1">
    <citation type="submission" date="2025-08" db="UniProtKB">
        <authorList>
            <consortium name="RefSeq"/>
        </authorList>
    </citation>
    <scope>IDENTIFICATION</scope>
    <source>
        <tissue evidence="9">Gonads</tissue>
    </source>
</reference>
<feature type="transmembrane region" description="Helical" evidence="7">
    <location>
        <begin position="62"/>
        <end position="91"/>
    </location>
</feature>
<evidence type="ECO:0000313" key="8">
    <source>
        <dbReference type="Proteomes" id="UP000085678"/>
    </source>
</evidence>